<sequence>MPAGIKLFGAGKSKPAEKEKAEERPTDEEETKPAEKEFAEEAKPVPLERQRSLASLIFARPLPRGHNALALFADALEQKYVRHEPLCKGTDSVTAWQDYCANGQALSQLKRCSPDALLTWTAQIVELIETDNSNGSWLQALRQEWGVQVPLALQTHAKRVAMQQDLVAASTTSREGSKNAGALWRARQAAQKRGNLSTNPSSATVA</sequence>
<feature type="region of interest" description="Disordered" evidence="1">
    <location>
        <begin position="171"/>
        <end position="206"/>
    </location>
</feature>
<gene>
    <name evidence="2" type="ORF">SACU0126_LOCUS18149</name>
</gene>
<evidence type="ECO:0000313" key="2">
    <source>
        <dbReference type="EMBL" id="CAE0564386.1"/>
    </source>
</evidence>
<organism evidence="2">
    <name type="scientific">Strombidinopsis acuminata</name>
    <dbReference type="NCBI Taxonomy" id="141414"/>
    <lineage>
        <taxon>Eukaryota</taxon>
        <taxon>Sar</taxon>
        <taxon>Alveolata</taxon>
        <taxon>Ciliophora</taxon>
        <taxon>Intramacronucleata</taxon>
        <taxon>Spirotrichea</taxon>
        <taxon>Choreotrichia</taxon>
        <taxon>Choreotrichida</taxon>
        <taxon>Strombidinopsidae</taxon>
        <taxon>Strombidinopsis</taxon>
    </lineage>
</organism>
<protein>
    <submittedName>
        <fullName evidence="2">Uncharacterized protein</fullName>
    </submittedName>
</protein>
<evidence type="ECO:0000256" key="1">
    <source>
        <dbReference type="SAM" id="MobiDB-lite"/>
    </source>
</evidence>
<feature type="region of interest" description="Disordered" evidence="1">
    <location>
        <begin position="1"/>
        <end position="44"/>
    </location>
</feature>
<proteinExistence type="predicted"/>
<name>A0A7S3WLJ7_9SPIT</name>
<reference evidence="2" key="1">
    <citation type="submission" date="2021-01" db="EMBL/GenBank/DDBJ databases">
        <authorList>
            <person name="Corre E."/>
            <person name="Pelletier E."/>
            <person name="Niang G."/>
            <person name="Scheremetjew M."/>
            <person name="Finn R."/>
            <person name="Kale V."/>
            <person name="Holt S."/>
            <person name="Cochrane G."/>
            <person name="Meng A."/>
            <person name="Brown T."/>
            <person name="Cohen L."/>
        </authorList>
    </citation>
    <scope>NUCLEOTIDE SEQUENCE</scope>
    <source>
        <strain evidence="2">SPMC142</strain>
    </source>
</reference>
<dbReference type="AlphaFoldDB" id="A0A7S3WLJ7"/>
<accession>A0A7S3WLJ7</accession>
<feature type="compositionally biased region" description="Basic and acidic residues" evidence="1">
    <location>
        <begin position="14"/>
        <end position="24"/>
    </location>
</feature>
<dbReference type="EMBL" id="HBIQ01056991">
    <property type="protein sequence ID" value="CAE0564386.1"/>
    <property type="molecule type" value="Transcribed_RNA"/>
</dbReference>
<feature type="compositionally biased region" description="Polar residues" evidence="1">
    <location>
        <begin position="194"/>
        <end position="206"/>
    </location>
</feature>
<feature type="compositionally biased region" description="Basic and acidic residues" evidence="1">
    <location>
        <begin position="31"/>
        <end position="44"/>
    </location>
</feature>